<name>A0A0D0CX26_9AGAM</name>
<dbReference type="AlphaFoldDB" id="A0A0D0CX26"/>
<gene>
    <name evidence="2" type="ORF">PAXRUDRAFT_22720</name>
</gene>
<dbReference type="Proteomes" id="UP000054538">
    <property type="component" value="Unassembled WGS sequence"/>
</dbReference>
<accession>A0A0D0CX26</accession>
<reference evidence="2 3" key="1">
    <citation type="submission" date="2014-04" db="EMBL/GenBank/DDBJ databases">
        <authorList>
            <consortium name="DOE Joint Genome Institute"/>
            <person name="Kuo A."/>
            <person name="Kohler A."/>
            <person name="Jargeat P."/>
            <person name="Nagy L.G."/>
            <person name="Floudas D."/>
            <person name="Copeland A."/>
            <person name="Barry K.W."/>
            <person name="Cichocki N."/>
            <person name="Veneault-Fourrey C."/>
            <person name="LaButti K."/>
            <person name="Lindquist E.A."/>
            <person name="Lipzen A."/>
            <person name="Lundell T."/>
            <person name="Morin E."/>
            <person name="Murat C."/>
            <person name="Sun H."/>
            <person name="Tunlid A."/>
            <person name="Henrissat B."/>
            <person name="Grigoriev I.V."/>
            <person name="Hibbett D.S."/>
            <person name="Martin F."/>
            <person name="Nordberg H.P."/>
            <person name="Cantor M.N."/>
            <person name="Hua S.X."/>
        </authorList>
    </citation>
    <scope>NUCLEOTIDE SEQUENCE [LARGE SCALE GENOMIC DNA]</scope>
    <source>
        <strain evidence="2 3">Ve08.2h10</strain>
    </source>
</reference>
<evidence type="ECO:0000313" key="2">
    <source>
        <dbReference type="EMBL" id="KIK71869.1"/>
    </source>
</evidence>
<feature type="region of interest" description="Disordered" evidence="1">
    <location>
        <begin position="32"/>
        <end position="64"/>
    </location>
</feature>
<evidence type="ECO:0000256" key="1">
    <source>
        <dbReference type="SAM" id="MobiDB-lite"/>
    </source>
</evidence>
<sequence length="64" mass="7186">MTITRAPWDNTTNSLNPLTCNHNEYMQHNTTTTCKTTGNREGKRMTNEATMITHPGACTMTRLA</sequence>
<keyword evidence="3" id="KW-1185">Reference proteome</keyword>
<protein>
    <submittedName>
        <fullName evidence="2">Uncharacterized protein</fullName>
    </submittedName>
</protein>
<proteinExistence type="predicted"/>
<dbReference type="EMBL" id="KN831550">
    <property type="protein sequence ID" value="KIK71869.1"/>
    <property type="molecule type" value="Genomic_DNA"/>
</dbReference>
<evidence type="ECO:0000313" key="3">
    <source>
        <dbReference type="Proteomes" id="UP000054538"/>
    </source>
</evidence>
<dbReference type="InParanoid" id="A0A0D0CX26"/>
<dbReference type="HOGENOM" id="CLU_208066_0_0_1"/>
<reference evidence="3" key="2">
    <citation type="submission" date="2015-01" db="EMBL/GenBank/DDBJ databases">
        <title>Evolutionary Origins and Diversification of the Mycorrhizal Mutualists.</title>
        <authorList>
            <consortium name="DOE Joint Genome Institute"/>
            <consortium name="Mycorrhizal Genomics Consortium"/>
            <person name="Kohler A."/>
            <person name="Kuo A."/>
            <person name="Nagy L.G."/>
            <person name="Floudas D."/>
            <person name="Copeland A."/>
            <person name="Barry K.W."/>
            <person name="Cichocki N."/>
            <person name="Veneault-Fourrey C."/>
            <person name="LaButti K."/>
            <person name="Lindquist E.A."/>
            <person name="Lipzen A."/>
            <person name="Lundell T."/>
            <person name="Morin E."/>
            <person name="Murat C."/>
            <person name="Riley R."/>
            <person name="Ohm R."/>
            <person name="Sun H."/>
            <person name="Tunlid A."/>
            <person name="Henrissat B."/>
            <person name="Grigoriev I.V."/>
            <person name="Hibbett D.S."/>
            <person name="Martin F."/>
        </authorList>
    </citation>
    <scope>NUCLEOTIDE SEQUENCE [LARGE SCALE GENOMIC DNA]</scope>
    <source>
        <strain evidence="3">Ve08.2h10</strain>
    </source>
</reference>
<organism evidence="2 3">
    <name type="scientific">Paxillus rubicundulus Ve08.2h10</name>
    <dbReference type="NCBI Taxonomy" id="930991"/>
    <lineage>
        <taxon>Eukaryota</taxon>
        <taxon>Fungi</taxon>
        <taxon>Dikarya</taxon>
        <taxon>Basidiomycota</taxon>
        <taxon>Agaricomycotina</taxon>
        <taxon>Agaricomycetes</taxon>
        <taxon>Agaricomycetidae</taxon>
        <taxon>Boletales</taxon>
        <taxon>Paxilineae</taxon>
        <taxon>Paxillaceae</taxon>
        <taxon>Paxillus</taxon>
    </lineage>
</organism>